<feature type="compositionally biased region" description="Polar residues" evidence="1">
    <location>
        <begin position="1183"/>
        <end position="1192"/>
    </location>
</feature>
<feature type="compositionally biased region" description="Polar residues" evidence="1">
    <location>
        <begin position="967"/>
        <end position="981"/>
    </location>
</feature>
<feature type="region of interest" description="Disordered" evidence="1">
    <location>
        <begin position="1509"/>
        <end position="1583"/>
    </location>
</feature>
<feature type="compositionally biased region" description="Low complexity" evidence="1">
    <location>
        <begin position="1193"/>
        <end position="1209"/>
    </location>
</feature>
<feature type="compositionally biased region" description="Polar residues" evidence="1">
    <location>
        <begin position="1474"/>
        <end position="1486"/>
    </location>
</feature>
<feature type="region of interest" description="Disordered" evidence="1">
    <location>
        <begin position="1050"/>
        <end position="1379"/>
    </location>
</feature>
<feature type="compositionally biased region" description="Polar residues" evidence="1">
    <location>
        <begin position="1311"/>
        <end position="1327"/>
    </location>
</feature>
<organism evidence="2 3">
    <name type="scientific">Fusarium beomiforme</name>
    <dbReference type="NCBI Taxonomy" id="44412"/>
    <lineage>
        <taxon>Eukaryota</taxon>
        <taxon>Fungi</taxon>
        <taxon>Dikarya</taxon>
        <taxon>Ascomycota</taxon>
        <taxon>Pezizomycotina</taxon>
        <taxon>Sordariomycetes</taxon>
        <taxon>Hypocreomycetidae</taxon>
        <taxon>Hypocreales</taxon>
        <taxon>Nectriaceae</taxon>
        <taxon>Fusarium</taxon>
        <taxon>Fusarium burgessii species complex</taxon>
    </lineage>
</organism>
<evidence type="ECO:0000313" key="2">
    <source>
        <dbReference type="EMBL" id="KAF4340131.1"/>
    </source>
</evidence>
<feature type="compositionally biased region" description="Basic and acidic residues" evidence="1">
    <location>
        <begin position="319"/>
        <end position="332"/>
    </location>
</feature>
<evidence type="ECO:0000256" key="1">
    <source>
        <dbReference type="SAM" id="MobiDB-lite"/>
    </source>
</evidence>
<feature type="compositionally biased region" description="Pro residues" evidence="1">
    <location>
        <begin position="1098"/>
        <end position="1115"/>
    </location>
</feature>
<gene>
    <name evidence="2" type="ORF">FBEOM_5992</name>
</gene>
<proteinExistence type="predicted"/>
<feature type="compositionally biased region" description="Polar residues" evidence="1">
    <location>
        <begin position="754"/>
        <end position="767"/>
    </location>
</feature>
<feature type="compositionally biased region" description="Basic and acidic residues" evidence="1">
    <location>
        <begin position="795"/>
        <end position="807"/>
    </location>
</feature>
<feature type="region of interest" description="Disordered" evidence="1">
    <location>
        <begin position="305"/>
        <end position="346"/>
    </location>
</feature>
<accession>A0A9P5AJZ1</accession>
<feature type="compositionally biased region" description="Pro residues" evidence="1">
    <location>
        <begin position="1210"/>
        <end position="1225"/>
    </location>
</feature>
<feature type="compositionally biased region" description="Basic and acidic residues" evidence="1">
    <location>
        <begin position="670"/>
        <end position="694"/>
    </location>
</feature>
<feature type="region of interest" description="Disordered" evidence="1">
    <location>
        <begin position="164"/>
        <end position="188"/>
    </location>
</feature>
<feature type="region of interest" description="Disordered" evidence="1">
    <location>
        <begin position="1462"/>
        <end position="1486"/>
    </location>
</feature>
<feature type="compositionally biased region" description="Low complexity" evidence="1">
    <location>
        <begin position="1116"/>
        <end position="1151"/>
    </location>
</feature>
<feature type="compositionally biased region" description="Basic and acidic residues" evidence="1">
    <location>
        <begin position="1003"/>
        <end position="1015"/>
    </location>
</feature>
<dbReference type="EMBL" id="PVQB02000248">
    <property type="protein sequence ID" value="KAF4340131.1"/>
    <property type="molecule type" value="Genomic_DNA"/>
</dbReference>
<name>A0A9P5AJZ1_9HYPO</name>
<feature type="region of interest" description="Disordered" evidence="1">
    <location>
        <begin position="779"/>
        <end position="815"/>
    </location>
</feature>
<feature type="region of interest" description="Disordered" evidence="1">
    <location>
        <begin position="967"/>
        <end position="1035"/>
    </location>
</feature>
<feature type="region of interest" description="Disordered" evidence="1">
    <location>
        <begin position="478"/>
        <end position="767"/>
    </location>
</feature>
<reference evidence="2" key="2">
    <citation type="submission" date="2020-02" db="EMBL/GenBank/DDBJ databases">
        <title>Identification and distribution of gene clusters putatively required for synthesis of sphingolipid metabolism inhibitors in phylogenetically diverse species of the filamentous fungus Fusarium.</title>
        <authorList>
            <person name="Kim H.-S."/>
            <person name="Busman M."/>
            <person name="Brown D.W."/>
            <person name="Divon H."/>
            <person name="Uhlig S."/>
            <person name="Proctor R.H."/>
        </authorList>
    </citation>
    <scope>NUCLEOTIDE SEQUENCE</scope>
    <source>
        <strain evidence="2">NRRL 25174</strain>
    </source>
</reference>
<keyword evidence="3" id="KW-1185">Reference proteome</keyword>
<feature type="compositionally biased region" description="Basic and acidic residues" evidence="1">
    <location>
        <begin position="636"/>
        <end position="650"/>
    </location>
</feature>
<reference evidence="2" key="1">
    <citation type="journal article" date="2017" name="Mycologia">
        <title>Fusarium algeriense, sp. nov., a novel toxigenic crown rot pathogen of durum wheat from Algeria is nested in the Fusarium burgessii species complex.</title>
        <authorList>
            <person name="Laraba I."/>
            <person name="Keddad A."/>
            <person name="Boureghda H."/>
            <person name="Abdallah N."/>
            <person name="Vaughan M.M."/>
            <person name="Proctor R.H."/>
            <person name="Busman M."/>
            <person name="O'Donnell K."/>
        </authorList>
    </citation>
    <scope>NUCLEOTIDE SEQUENCE</scope>
    <source>
        <strain evidence="2">NRRL 25174</strain>
    </source>
</reference>
<protein>
    <submittedName>
        <fullName evidence="2">Uncharacterized protein</fullName>
    </submittedName>
</protein>
<feature type="compositionally biased region" description="Polar residues" evidence="1">
    <location>
        <begin position="1357"/>
        <end position="1367"/>
    </location>
</feature>
<dbReference type="OrthoDB" id="4835412at2759"/>
<feature type="compositionally biased region" description="Polar residues" evidence="1">
    <location>
        <begin position="509"/>
        <end position="527"/>
    </location>
</feature>
<dbReference type="Proteomes" id="UP000730481">
    <property type="component" value="Unassembled WGS sequence"/>
</dbReference>
<evidence type="ECO:0000313" key="3">
    <source>
        <dbReference type="Proteomes" id="UP000730481"/>
    </source>
</evidence>
<feature type="region of interest" description="Disordered" evidence="1">
    <location>
        <begin position="1695"/>
        <end position="1727"/>
    </location>
</feature>
<feature type="compositionally biased region" description="Basic residues" evidence="1">
    <location>
        <begin position="333"/>
        <end position="342"/>
    </location>
</feature>
<feature type="compositionally biased region" description="Polar residues" evidence="1">
    <location>
        <begin position="1082"/>
        <end position="1095"/>
    </location>
</feature>
<comment type="caution">
    <text evidence="2">The sequence shown here is derived from an EMBL/GenBank/DDBJ whole genome shotgun (WGS) entry which is preliminary data.</text>
</comment>
<sequence>MVTNSSSTQPAGLGFCDILEEVDAHRDSWPELHPLPAEVLDLLEQINKLDTKSDSIWSRVEKHTAEDSQDCQAKANELRILWAKKQPLFDDYERTCRGLIVAHSPKVKTWLISLFNNILSRLKSSGYSVDDIMIVDAATVEFITDSPDADPDTPRRPRMKLKRGGALLTPNSNGAFESETRKRKRAPNLQIAQKRPRIEGTRNSIHFNAVYQNKRAARKHIIIRRPEDEARPGKFFILRCEEHDLHFDDSPLQAGLAHLVDKHQHQDASFDAVVENFGYEVIGCDDEKLAQNNMVAKEAFERGDNRARDSIRVRPSPSPERRSKGTNRETKKGRSARARRKRGEPINPTDLIPGNVYIIYWAASKQWFAGMLLPVQDLESVGIDDTVENMGLLNNIPPCYQYDSSSQSFSWAEGYEDGGPNASEQHFAFMFFEGVAFPDESHVAWIPLNEIQKWDEDQARLIEHSEQAFEYLKEQKLKQQPRQLGPHDEIPHSTNENSTWDFAPRSHVTESSTNLLPAQGTETASPHTAQEADTTEQAEEVPKDTDLEPEKAVQTNEQPDKTADEDIVMDSQENSAESVPQQPSEDSEDIVMETPEVVADEPSQQELQEYPESDGGDQEMILDTQEDPAEKVPSPRHLEETKTERQKPDSLQDPGADGFSSAESATSPKQPEEIHAEREKPESHEEPGTDRLSIDENVTLPKQPEETQRGPEDSVSPTEQGGERLSSADLQNLLDEGVDLEFHLSQSEQRESVDSPSPSVAPETTSLTQATHNFVNKTREQSHPLHNPVAMEPAPPKRDSIVPESSREQTPQPRLSYADMGRAASFSESSSVTGSFSAPNVAASNGTTIINSGVSLRVITIIGDSATFGSVSAIRATITNTATPTGSITTACLIPVIRQITGFNNTATIRGFTTFDSTTSTRIIISISGSLLLAFILTVLSSTVPNFIPPTHVTTVYVVISASGSFTEQPNIRPTSQTSQVLAPPRPSSVETVPPAATQPRSEVLRHPHALEAKKISQSPVKSPQPKKETPEVNPKASVAVILLNGGSVEQARSQSTAPGHKGVDDNLPQRPTVHQQHSEPVPTSTGPLVTSASKPGSPAPRRPLPQGRPSPKPSASPVKSRGAPQAKASQHQVASSSQPASSQPASTIQQTPAAQPSPRLPPMEVPQPRSVAEKTPVVQPNRPAQQLPSHQPSVRHASRPASPASRPSPRLPPMDVPRSAPPSQAPFIPHTLVSQQKSPSPVPVPQPRSVPQDPSATQAPEHRPSPSLPPMDVPQSASPLQGHYVPHTMLAQQHAALSNPPDSTTKEDSSSQPVASPRQPSTSFQRPGSALQGKVASPPMPSPRQAAASISRPHSAVQNHVGSPQMYSPRPSPIEVSRPSLAYQGSSTQYPMPSPRGPYAVPVAPPQGSPHQTLRHFLPLGNDIYGQNSVTQRHWTPTGELSPRLPSMEAQLPPMRLPNISRPRSGPHAAPNTMASPQKNTMGSPPVQQMAHLMQSPRQSAAEIPRPHTAANMRPPSAMSPMLGHAEPPRPNSSYAQNVPFHAPLPTMIPAHSNPHYQSSAPSAHRYAKPNPPPGHIRRHSESGTFHHTQQYALGDSPQIANSTPRSHQSHELDPNIRCYMAPFLPELSPNVRKALLRHLGTNQQDLFPGDFLNAENKYRCLLCRETTPEPREFIDHLKMRCPMLEEIYKQDREEKAKEAMRAKGSMQTKRKSQAPQAKKNARVRC</sequence>
<feature type="compositionally biased region" description="Polar residues" evidence="1">
    <location>
        <begin position="571"/>
        <end position="584"/>
    </location>
</feature>
<feature type="compositionally biased region" description="Basic and acidic residues" evidence="1">
    <location>
        <begin position="540"/>
        <end position="551"/>
    </location>
</feature>
<feature type="compositionally biased region" description="Basic and acidic residues" evidence="1">
    <location>
        <begin position="703"/>
        <end position="712"/>
    </location>
</feature>